<keyword evidence="4" id="KW-0812">Transmembrane</keyword>
<feature type="transmembrane region" description="Helical" evidence="4">
    <location>
        <begin position="66"/>
        <end position="85"/>
    </location>
</feature>
<sequence>MTANTESTHRQIRRLNIVSLVASTIPIGIIFLIMDAQSWVDVVILGAGVLGAVIAVLTWRETGTHPLVYPALAVTALSWVLSVVVVDSPRGFFMLAVVAGVVISKLPRHRLVSGFVLGVAVAAIGALDLMLRPERAGDQLVPYIVLPGGMTWLFAWAMVITQRHFDLVGELGRLQQADADLAVMRERFRFASDLHDIQGHALHVVKLKVTLAEKLLRRDPERAAQELREVHELVADTITRTKELAYAQHTLNLNAELENVKNLFEAAGIRVSVEKDDDDGVAWSELLGQVLRETTTNILRHAQATHVRIIVTGRSLRIENDGAAAASTRQRGLATLRERLAQHDGRLETAVQNGRFTTYAVLPEHGCQTEVAVAADSGAAR</sequence>
<feature type="transmembrane region" description="Helical" evidence="4">
    <location>
        <begin position="143"/>
        <end position="161"/>
    </location>
</feature>
<dbReference type="Proteomes" id="UP001260872">
    <property type="component" value="Unassembled WGS sequence"/>
</dbReference>
<keyword evidence="3" id="KW-0902">Two-component regulatory system</keyword>
<keyword evidence="1" id="KW-0808">Transferase</keyword>
<gene>
    <name evidence="6" type="ORF">RH857_09495</name>
</gene>
<feature type="domain" description="Signal transduction histidine kinase subgroup 3 dimerisation and phosphoacceptor" evidence="5">
    <location>
        <begin position="186"/>
        <end position="246"/>
    </location>
</feature>
<evidence type="ECO:0000256" key="2">
    <source>
        <dbReference type="ARBA" id="ARBA00022777"/>
    </source>
</evidence>
<evidence type="ECO:0000313" key="7">
    <source>
        <dbReference type="Proteomes" id="UP001260872"/>
    </source>
</evidence>
<feature type="transmembrane region" description="Helical" evidence="4">
    <location>
        <begin position="114"/>
        <end position="131"/>
    </location>
</feature>
<evidence type="ECO:0000256" key="3">
    <source>
        <dbReference type="ARBA" id="ARBA00023012"/>
    </source>
</evidence>
<dbReference type="Gene3D" id="3.30.565.10">
    <property type="entry name" value="Histidine kinase-like ATPase, C-terminal domain"/>
    <property type="match status" value="1"/>
</dbReference>
<evidence type="ECO:0000259" key="5">
    <source>
        <dbReference type="Pfam" id="PF07730"/>
    </source>
</evidence>
<dbReference type="InterPro" id="IPR036890">
    <property type="entry name" value="HATPase_C_sf"/>
</dbReference>
<organism evidence="6 7">
    <name type="scientific">Nesterenkonia flava</name>
    <dbReference type="NCBI Taxonomy" id="469799"/>
    <lineage>
        <taxon>Bacteria</taxon>
        <taxon>Bacillati</taxon>
        <taxon>Actinomycetota</taxon>
        <taxon>Actinomycetes</taxon>
        <taxon>Micrococcales</taxon>
        <taxon>Micrococcaceae</taxon>
        <taxon>Nesterenkonia</taxon>
    </lineage>
</organism>
<dbReference type="GO" id="GO:0016301">
    <property type="term" value="F:kinase activity"/>
    <property type="evidence" value="ECO:0007669"/>
    <property type="project" value="UniProtKB-KW"/>
</dbReference>
<dbReference type="PANTHER" id="PTHR24421:SF63">
    <property type="entry name" value="SENSOR HISTIDINE KINASE DESK"/>
    <property type="match status" value="1"/>
</dbReference>
<dbReference type="Gene3D" id="1.20.5.1930">
    <property type="match status" value="1"/>
</dbReference>
<reference evidence="7" key="1">
    <citation type="submission" date="2023-07" db="EMBL/GenBank/DDBJ databases">
        <title>Description of three actinobacteria isolated from air of manufacturing shop in a pharmaceutical factory.</title>
        <authorList>
            <person name="Zhang D.-F."/>
        </authorList>
    </citation>
    <scope>NUCLEOTIDE SEQUENCE [LARGE SCALE GENOMIC DNA]</scope>
    <source>
        <strain evidence="7">CCTCC AB 207010</strain>
    </source>
</reference>
<dbReference type="PANTHER" id="PTHR24421">
    <property type="entry name" value="NITRATE/NITRITE SENSOR PROTEIN NARX-RELATED"/>
    <property type="match status" value="1"/>
</dbReference>
<dbReference type="InterPro" id="IPR011712">
    <property type="entry name" value="Sig_transdc_His_kin_sub3_dim/P"/>
</dbReference>
<evidence type="ECO:0000313" key="6">
    <source>
        <dbReference type="EMBL" id="MDR5712362.1"/>
    </source>
</evidence>
<evidence type="ECO:0000256" key="4">
    <source>
        <dbReference type="SAM" id="Phobius"/>
    </source>
</evidence>
<keyword evidence="4" id="KW-1133">Transmembrane helix</keyword>
<accession>A0ABU1FUL5</accession>
<evidence type="ECO:0000256" key="1">
    <source>
        <dbReference type="ARBA" id="ARBA00022679"/>
    </source>
</evidence>
<keyword evidence="4" id="KW-0472">Membrane</keyword>
<keyword evidence="2 6" id="KW-0418">Kinase</keyword>
<dbReference type="Pfam" id="PF07730">
    <property type="entry name" value="HisKA_3"/>
    <property type="match status" value="1"/>
</dbReference>
<proteinExistence type="predicted"/>
<name>A0ABU1FUL5_9MICC</name>
<feature type="transmembrane region" description="Helical" evidence="4">
    <location>
        <begin position="12"/>
        <end position="33"/>
    </location>
</feature>
<protein>
    <submittedName>
        <fullName evidence="6">Histidine kinase</fullName>
    </submittedName>
</protein>
<feature type="transmembrane region" description="Helical" evidence="4">
    <location>
        <begin position="39"/>
        <end position="59"/>
    </location>
</feature>
<comment type="caution">
    <text evidence="6">The sequence shown here is derived from an EMBL/GenBank/DDBJ whole genome shotgun (WGS) entry which is preliminary data.</text>
</comment>
<dbReference type="EMBL" id="JAVKGT010000023">
    <property type="protein sequence ID" value="MDR5712362.1"/>
    <property type="molecule type" value="Genomic_DNA"/>
</dbReference>
<keyword evidence="7" id="KW-1185">Reference proteome</keyword>
<dbReference type="RefSeq" id="WP_310537741.1">
    <property type="nucleotide sequence ID" value="NZ_BAAAOC010000014.1"/>
</dbReference>
<dbReference type="InterPro" id="IPR050482">
    <property type="entry name" value="Sensor_HK_TwoCompSys"/>
</dbReference>